<dbReference type="FunFam" id="1.20.1640.10:FF:000002">
    <property type="entry name" value="Efflux pump membrane transporter"/>
    <property type="match status" value="1"/>
</dbReference>
<keyword evidence="1" id="KW-1133">Transmembrane helix</keyword>
<gene>
    <name evidence="2" type="ORF">GX576_02035</name>
</gene>
<dbReference type="SUPFAM" id="SSF82714">
    <property type="entry name" value="Multidrug efflux transporter AcrB TolC docking domain, DN and DC subdomains"/>
    <property type="match status" value="1"/>
</dbReference>
<dbReference type="Pfam" id="PF00873">
    <property type="entry name" value="ACR_tran"/>
    <property type="match status" value="1"/>
</dbReference>
<feature type="transmembrane region" description="Helical" evidence="1">
    <location>
        <begin position="188"/>
        <end position="208"/>
    </location>
</feature>
<dbReference type="GO" id="GO:0042910">
    <property type="term" value="F:xenobiotic transmembrane transporter activity"/>
    <property type="evidence" value="ECO:0007669"/>
    <property type="project" value="TreeGrafter"/>
</dbReference>
<dbReference type="PANTHER" id="PTHR32063">
    <property type="match status" value="1"/>
</dbReference>
<dbReference type="FunFam" id="3.30.2090.10:FF:000002">
    <property type="entry name" value="Efflux pump membrane transporter"/>
    <property type="match status" value="1"/>
</dbReference>
<feature type="transmembrane region" description="Helical" evidence="1">
    <location>
        <begin position="296"/>
        <end position="318"/>
    </location>
</feature>
<reference evidence="2 3" key="1">
    <citation type="journal article" date="2020" name="Biotechnol. Biofuels">
        <title>New insights from the biogas microbiome by comprehensive genome-resolved metagenomics of nearly 1600 species originating from multiple anaerobic digesters.</title>
        <authorList>
            <person name="Campanaro S."/>
            <person name="Treu L."/>
            <person name="Rodriguez-R L.M."/>
            <person name="Kovalovszki A."/>
            <person name="Ziels R.M."/>
            <person name="Maus I."/>
            <person name="Zhu X."/>
            <person name="Kougias P.G."/>
            <person name="Basile A."/>
            <person name="Luo G."/>
            <person name="Schluter A."/>
            <person name="Konstantinidis K.T."/>
            <person name="Angelidaki I."/>
        </authorList>
    </citation>
    <scope>NUCLEOTIDE SEQUENCE [LARGE SCALE GENOMIC DNA]</scope>
    <source>
        <strain evidence="2">AS06rmzACSIP_256</strain>
    </source>
</reference>
<dbReference type="AlphaFoldDB" id="A0A7X7R739"/>
<dbReference type="Proteomes" id="UP000536534">
    <property type="component" value="Unassembled WGS sequence"/>
</dbReference>
<dbReference type="Gene3D" id="1.20.1640.10">
    <property type="entry name" value="Multidrug efflux transporter AcrB transmembrane domain"/>
    <property type="match status" value="1"/>
</dbReference>
<proteinExistence type="predicted"/>
<keyword evidence="1" id="KW-0812">Transmembrane</keyword>
<sequence>RLVGVRPNGQDDVPEYELDIDHAKAGALGVSVSDINETLSTAWGGSYINDFIDRGRIKKVYLQAEASARMSPEDLNKWYVRNNQGEMVPLSAFTTARWTFGSPRLERYNGQPAIELLGQPAPGLSSGDAMAAVEEIMAQLPAGIGYEWTGTSYEERRSGSQAPALYALSLLVVFLCLAALYESWSVPFAVMMVVPLGVLGAILAATGRGLSNDVYFQVGLLATVGLSSKNAILIVEFAKDLMEKEGKDLITATLEAVRMRLRPILMTSMAFGLGVVPLAIATGAGSGSQNAIGTGVLGGTIASTVLGIFFIPLFYVAIIRMFSRKQDKSATPAPAPQEAK</sequence>
<dbReference type="Gene3D" id="3.30.70.1440">
    <property type="entry name" value="Multidrug efflux transporter AcrB pore domain"/>
    <property type="match status" value="1"/>
</dbReference>
<dbReference type="SUPFAM" id="SSF82866">
    <property type="entry name" value="Multidrug efflux transporter AcrB transmembrane domain"/>
    <property type="match status" value="1"/>
</dbReference>
<evidence type="ECO:0000313" key="2">
    <source>
        <dbReference type="EMBL" id="NLF53186.1"/>
    </source>
</evidence>
<comment type="caution">
    <text evidence="2">The sequence shown here is derived from an EMBL/GenBank/DDBJ whole genome shotgun (WGS) entry which is preliminary data.</text>
</comment>
<evidence type="ECO:0000313" key="3">
    <source>
        <dbReference type="Proteomes" id="UP000536534"/>
    </source>
</evidence>
<dbReference type="PANTHER" id="PTHR32063:SF13">
    <property type="entry name" value="MULTIDRUG EFFLUX PUMP SUBUNIT ACRB-RELATED"/>
    <property type="match status" value="1"/>
</dbReference>
<accession>A0A7X7R739</accession>
<feature type="transmembrane region" description="Helical" evidence="1">
    <location>
        <begin position="164"/>
        <end position="181"/>
    </location>
</feature>
<name>A0A7X7R739_9RHOO</name>
<evidence type="ECO:0000256" key="1">
    <source>
        <dbReference type="SAM" id="Phobius"/>
    </source>
</evidence>
<feature type="non-terminal residue" evidence="2">
    <location>
        <position position="1"/>
    </location>
</feature>
<dbReference type="InterPro" id="IPR001036">
    <property type="entry name" value="Acrflvin-R"/>
</dbReference>
<keyword evidence="1" id="KW-0472">Membrane</keyword>
<dbReference type="EMBL" id="JAAYYV010000053">
    <property type="protein sequence ID" value="NLF53186.1"/>
    <property type="molecule type" value="Genomic_DNA"/>
</dbReference>
<dbReference type="GO" id="GO:0005886">
    <property type="term" value="C:plasma membrane"/>
    <property type="evidence" value="ECO:0007669"/>
    <property type="project" value="TreeGrafter"/>
</dbReference>
<dbReference type="Gene3D" id="3.30.2090.10">
    <property type="entry name" value="Multidrug efflux transporter AcrB TolC docking domain, DN and DC subdomains"/>
    <property type="match status" value="1"/>
</dbReference>
<feature type="transmembrane region" description="Helical" evidence="1">
    <location>
        <begin position="264"/>
        <end position="284"/>
    </location>
</feature>
<protein>
    <submittedName>
        <fullName evidence="2">Multidrug efflux RND transporter permease subunit</fullName>
    </submittedName>
</protein>
<dbReference type="InterPro" id="IPR027463">
    <property type="entry name" value="AcrB_DN_DC_subdom"/>
</dbReference>
<organism evidence="2 3">
    <name type="scientific">Thauera phenolivorans</name>
    <dbReference type="NCBI Taxonomy" id="1792543"/>
    <lineage>
        <taxon>Bacteria</taxon>
        <taxon>Pseudomonadati</taxon>
        <taxon>Pseudomonadota</taxon>
        <taxon>Betaproteobacteria</taxon>
        <taxon>Rhodocyclales</taxon>
        <taxon>Zoogloeaceae</taxon>
        <taxon>Thauera</taxon>
    </lineage>
</organism>